<comment type="caution">
    <text evidence="1">The sequence shown here is derived from an EMBL/GenBank/DDBJ whole genome shotgun (WGS) entry which is preliminary data.</text>
</comment>
<dbReference type="InterPro" id="IPR016621">
    <property type="entry name" value="UCP014543"/>
</dbReference>
<organism evidence="1 2">
    <name type="scientific">Holtiella tumoricola</name>
    <dbReference type="NCBI Taxonomy" id="3018743"/>
    <lineage>
        <taxon>Bacteria</taxon>
        <taxon>Bacillati</taxon>
        <taxon>Bacillota</taxon>
        <taxon>Clostridia</taxon>
        <taxon>Lachnospirales</taxon>
        <taxon>Cellulosilyticaceae</taxon>
        <taxon>Holtiella</taxon>
    </lineage>
</organism>
<accession>A0AA42J366</accession>
<keyword evidence="2" id="KW-1185">Reference proteome</keyword>
<evidence type="ECO:0000313" key="1">
    <source>
        <dbReference type="EMBL" id="MDA3734192.1"/>
    </source>
</evidence>
<dbReference type="AlphaFoldDB" id="A0AA42J366"/>
<sequence>MSFEKMQDNDRPVIHARTCIMLYGFTSQELKTLKNIARLTGLSDQILVNKTALTTTVLDLLENNPLQESTPVELPPYKAIVFNNVASPRINAFIESLKKFRIARPLMATVTDTSIHWTFEELVQNLAAERYSLKNNMINIH</sequence>
<dbReference type="RefSeq" id="WP_271013789.1">
    <property type="nucleotide sequence ID" value="NZ_JAQIFT010000074.1"/>
</dbReference>
<name>A0AA42J366_9FIRM</name>
<protein>
    <submittedName>
        <fullName evidence="1">DUF3783 domain-containing protein</fullName>
    </submittedName>
</protein>
<dbReference type="Proteomes" id="UP001169242">
    <property type="component" value="Unassembled WGS sequence"/>
</dbReference>
<reference evidence="1" key="1">
    <citation type="journal article" date="2023" name="Int. J. Syst. Evol. Microbiol.">
        <title>&lt;i&gt;Holtiella tumoricola&lt;/i&gt; gen. nov. sp. nov., isolated from a human clinical sample.</title>
        <authorList>
            <person name="Allen-Vercoe E."/>
            <person name="Daigneault M.C."/>
            <person name="Vancuren S.J."/>
            <person name="Cochrane K."/>
            <person name="O'Neal L.L."/>
            <person name="Sankaranarayanan K."/>
            <person name="Lawson P.A."/>
        </authorList>
    </citation>
    <scope>NUCLEOTIDE SEQUENCE</scope>
    <source>
        <strain evidence="1">CC70A</strain>
    </source>
</reference>
<dbReference type="EMBL" id="JAQIFT010000074">
    <property type="protein sequence ID" value="MDA3734192.1"/>
    <property type="molecule type" value="Genomic_DNA"/>
</dbReference>
<gene>
    <name evidence="1" type="ORF">PBV87_22215</name>
</gene>
<proteinExistence type="predicted"/>
<dbReference type="Pfam" id="PF12646">
    <property type="entry name" value="DUF3783"/>
    <property type="match status" value="1"/>
</dbReference>
<evidence type="ECO:0000313" key="2">
    <source>
        <dbReference type="Proteomes" id="UP001169242"/>
    </source>
</evidence>